<dbReference type="InterPro" id="IPR003439">
    <property type="entry name" value="ABC_transporter-like_ATP-bd"/>
</dbReference>
<feature type="domain" description="ABC transporter" evidence="3">
    <location>
        <begin position="4"/>
        <end position="231"/>
    </location>
</feature>
<sequence>MAYIEFKLVCKNYDSNEKEIKALKKASFEIDKGQLVVITGPSLSGKTTILNILGGLDKQTSGNVIVDGISLDKLKGRKLTKYRRNYVGLILDDFNLLNNLTLLENVELSSQISKEKKEPTSIIKKLSLTKKKDDFIYMLTKEEKKKTLIARAICKNPKLILCDNITDNLDEKSKKQVLKLLQSLSKKDKTTIIIATNDESILPIANKIITLKNGTISDVKVNKKPKSVGDLTW</sequence>
<protein>
    <submittedName>
        <fullName evidence="4">ATP-binding cassette domain-containing protein</fullName>
    </submittedName>
</protein>
<comment type="caution">
    <text evidence="4">The sequence shown here is derived from an EMBL/GenBank/DDBJ whole genome shotgun (WGS) entry which is preliminary data.</text>
</comment>
<dbReference type="InterPro" id="IPR015854">
    <property type="entry name" value="ABC_transpr_LolD-like"/>
</dbReference>
<gene>
    <name evidence="4" type="ORF">IAB68_02545</name>
</gene>
<dbReference type="GO" id="GO:0016887">
    <property type="term" value="F:ATP hydrolysis activity"/>
    <property type="evidence" value="ECO:0007669"/>
    <property type="project" value="InterPro"/>
</dbReference>
<evidence type="ECO:0000256" key="2">
    <source>
        <dbReference type="ARBA" id="ARBA00022840"/>
    </source>
</evidence>
<proteinExistence type="predicted"/>
<dbReference type="AlphaFoldDB" id="A0A9D1LHV9"/>
<dbReference type="PROSITE" id="PS50893">
    <property type="entry name" value="ABC_TRANSPORTER_2"/>
    <property type="match status" value="1"/>
</dbReference>
<dbReference type="InterPro" id="IPR027417">
    <property type="entry name" value="P-loop_NTPase"/>
</dbReference>
<evidence type="ECO:0000313" key="5">
    <source>
        <dbReference type="Proteomes" id="UP000824074"/>
    </source>
</evidence>
<dbReference type="InterPro" id="IPR003593">
    <property type="entry name" value="AAA+_ATPase"/>
</dbReference>
<dbReference type="PANTHER" id="PTHR24220">
    <property type="entry name" value="IMPORT ATP-BINDING PROTEIN"/>
    <property type="match status" value="1"/>
</dbReference>
<keyword evidence="2 4" id="KW-0067">ATP-binding</keyword>
<dbReference type="Proteomes" id="UP000824074">
    <property type="component" value="Unassembled WGS sequence"/>
</dbReference>
<reference evidence="4" key="2">
    <citation type="journal article" date="2021" name="PeerJ">
        <title>Extensive microbial diversity within the chicken gut microbiome revealed by metagenomics and culture.</title>
        <authorList>
            <person name="Gilroy R."/>
            <person name="Ravi A."/>
            <person name="Getino M."/>
            <person name="Pursley I."/>
            <person name="Horton D.L."/>
            <person name="Alikhan N.F."/>
            <person name="Baker D."/>
            <person name="Gharbi K."/>
            <person name="Hall N."/>
            <person name="Watson M."/>
            <person name="Adriaenssens E.M."/>
            <person name="Foster-Nyarko E."/>
            <person name="Jarju S."/>
            <person name="Secka A."/>
            <person name="Antonio M."/>
            <person name="Oren A."/>
            <person name="Chaudhuri R.R."/>
            <person name="La Ragione R."/>
            <person name="Hildebrand F."/>
            <person name="Pallen M.J."/>
        </authorList>
    </citation>
    <scope>NUCLEOTIDE SEQUENCE</scope>
    <source>
        <strain evidence="4">CHK193-30670</strain>
    </source>
</reference>
<dbReference type="GO" id="GO:0005886">
    <property type="term" value="C:plasma membrane"/>
    <property type="evidence" value="ECO:0007669"/>
    <property type="project" value="TreeGrafter"/>
</dbReference>
<evidence type="ECO:0000259" key="3">
    <source>
        <dbReference type="PROSITE" id="PS50893"/>
    </source>
</evidence>
<dbReference type="EMBL" id="DVMT01000027">
    <property type="protein sequence ID" value="HIU40165.1"/>
    <property type="molecule type" value="Genomic_DNA"/>
</dbReference>
<evidence type="ECO:0000313" key="4">
    <source>
        <dbReference type="EMBL" id="HIU40165.1"/>
    </source>
</evidence>
<dbReference type="SMART" id="SM00382">
    <property type="entry name" value="AAA"/>
    <property type="match status" value="1"/>
</dbReference>
<organism evidence="4 5">
    <name type="scientific">Candidatus Aphodocola excrementigallinarum</name>
    <dbReference type="NCBI Taxonomy" id="2840670"/>
    <lineage>
        <taxon>Bacteria</taxon>
        <taxon>Bacillati</taxon>
        <taxon>Bacillota</taxon>
        <taxon>Bacilli</taxon>
        <taxon>Candidatus Aphodocola</taxon>
    </lineage>
</organism>
<dbReference type="GO" id="GO:0022857">
    <property type="term" value="F:transmembrane transporter activity"/>
    <property type="evidence" value="ECO:0007669"/>
    <property type="project" value="TreeGrafter"/>
</dbReference>
<evidence type="ECO:0000256" key="1">
    <source>
        <dbReference type="ARBA" id="ARBA00022741"/>
    </source>
</evidence>
<dbReference type="Gene3D" id="3.40.50.300">
    <property type="entry name" value="P-loop containing nucleotide triphosphate hydrolases"/>
    <property type="match status" value="1"/>
</dbReference>
<name>A0A9D1LHV9_9FIRM</name>
<dbReference type="Pfam" id="PF00005">
    <property type="entry name" value="ABC_tran"/>
    <property type="match status" value="1"/>
</dbReference>
<dbReference type="PANTHER" id="PTHR24220:SF686">
    <property type="entry name" value="BLL7988 PROTEIN"/>
    <property type="match status" value="1"/>
</dbReference>
<dbReference type="GO" id="GO:0005524">
    <property type="term" value="F:ATP binding"/>
    <property type="evidence" value="ECO:0007669"/>
    <property type="project" value="UniProtKB-KW"/>
</dbReference>
<accession>A0A9D1LHV9</accession>
<dbReference type="SUPFAM" id="SSF52540">
    <property type="entry name" value="P-loop containing nucleoside triphosphate hydrolases"/>
    <property type="match status" value="1"/>
</dbReference>
<keyword evidence="1" id="KW-0547">Nucleotide-binding</keyword>
<reference evidence="4" key="1">
    <citation type="submission" date="2020-10" db="EMBL/GenBank/DDBJ databases">
        <authorList>
            <person name="Gilroy R."/>
        </authorList>
    </citation>
    <scope>NUCLEOTIDE SEQUENCE</scope>
    <source>
        <strain evidence="4">CHK193-30670</strain>
    </source>
</reference>